<dbReference type="HOGENOM" id="CLU_2831543_0_0_1"/>
<dbReference type="EMBL" id="KN838549">
    <property type="protein sequence ID" value="KIK07180.1"/>
    <property type="molecule type" value="Genomic_DNA"/>
</dbReference>
<evidence type="ECO:0000256" key="1">
    <source>
        <dbReference type="SAM" id="SignalP"/>
    </source>
</evidence>
<reference evidence="2 3" key="1">
    <citation type="submission" date="2014-04" db="EMBL/GenBank/DDBJ databases">
        <authorList>
            <consortium name="DOE Joint Genome Institute"/>
            <person name="Kuo A."/>
            <person name="Kohler A."/>
            <person name="Nagy L.G."/>
            <person name="Floudas D."/>
            <person name="Copeland A."/>
            <person name="Barry K.W."/>
            <person name="Cichocki N."/>
            <person name="Veneault-Fourrey C."/>
            <person name="LaButti K."/>
            <person name="Lindquist E.A."/>
            <person name="Lipzen A."/>
            <person name="Lundell T."/>
            <person name="Morin E."/>
            <person name="Murat C."/>
            <person name="Sun H."/>
            <person name="Tunlid A."/>
            <person name="Henrissat B."/>
            <person name="Grigoriev I.V."/>
            <person name="Hibbett D.S."/>
            <person name="Martin F."/>
            <person name="Nordberg H.P."/>
            <person name="Cantor M.N."/>
            <person name="Hua S.X."/>
        </authorList>
    </citation>
    <scope>NUCLEOTIDE SEQUENCE [LARGE SCALE GENOMIC DNA]</scope>
    <source>
        <strain evidence="2 3">LaAM-08-1</strain>
    </source>
</reference>
<feature type="chain" id="PRO_5002205694" evidence="1">
    <location>
        <begin position="21"/>
        <end position="66"/>
    </location>
</feature>
<evidence type="ECO:0000313" key="2">
    <source>
        <dbReference type="EMBL" id="KIK07180.1"/>
    </source>
</evidence>
<reference evidence="3" key="2">
    <citation type="submission" date="2015-01" db="EMBL/GenBank/DDBJ databases">
        <title>Evolutionary Origins and Diversification of the Mycorrhizal Mutualists.</title>
        <authorList>
            <consortium name="DOE Joint Genome Institute"/>
            <consortium name="Mycorrhizal Genomics Consortium"/>
            <person name="Kohler A."/>
            <person name="Kuo A."/>
            <person name="Nagy L.G."/>
            <person name="Floudas D."/>
            <person name="Copeland A."/>
            <person name="Barry K.W."/>
            <person name="Cichocki N."/>
            <person name="Veneault-Fourrey C."/>
            <person name="LaButti K."/>
            <person name="Lindquist E.A."/>
            <person name="Lipzen A."/>
            <person name="Lundell T."/>
            <person name="Morin E."/>
            <person name="Murat C."/>
            <person name="Riley R."/>
            <person name="Ohm R."/>
            <person name="Sun H."/>
            <person name="Tunlid A."/>
            <person name="Henrissat B."/>
            <person name="Grigoriev I.V."/>
            <person name="Hibbett D.S."/>
            <person name="Martin F."/>
        </authorList>
    </citation>
    <scope>NUCLEOTIDE SEQUENCE [LARGE SCALE GENOMIC DNA]</scope>
    <source>
        <strain evidence="3">LaAM-08-1</strain>
    </source>
</reference>
<name>A0A0C9X4R7_9AGAR</name>
<sequence length="66" mass="7250">MVPKILSLVLFLALSMNASSTPLHDGVLNKRAYTCPKTITSPKLGEFVLDPDLPSISSEEYRILNC</sequence>
<organism evidence="2 3">
    <name type="scientific">Laccaria amethystina LaAM-08-1</name>
    <dbReference type="NCBI Taxonomy" id="1095629"/>
    <lineage>
        <taxon>Eukaryota</taxon>
        <taxon>Fungi</taxon>
        <taxon>Dikarya</taxon>
        <taxon>Basidiomycota</taxon>
        <taxon>Agaricomycotina</taxon>
        <taxon>Agaricomycetes</taxon>
        <taxon>Agaricomycetidae</taxon>
        <taxon>Agaricales</taxon>
        <taxon>Agaricineae</taxon>
        <taxon>Hydnangiaceae</taxon>
        <taxon>Laccaria</taxon>
    </lineage>
</organism>
<feature type="signal peptide" evidence="1">
    <location>
        <begin position="1"/>
        <end position="20"/>
    </location>
</feature>
<protein>
    <submittedName>
        <fullName evidence="2">Unplaced genomic scaffold K443scaffold_14, whole genome shotgun sequence</fullName>
    </submittedName>
</protein>
<evidence type="ECO:0000313" key="3">
    <source>
        <dbReference type="Proteomes" id="UP000054477"/>
    </source>
</evidence>
<keyword evidence="1" id="KW-0732">Signal</keyword>
<accession>A0A0C9X4R7</accession>
<gene>
    <name evidence="2" type="ORF">K443DRAFT_673738</name>
</gene>
<keyword evidence="3" id="KW-1185">Reference proteome</keyword>
<dbReference type="AlphaFoldDB" id="A0A0C9X4R7"/>
<dbReference type="Proteomes" id="UP000054477">
    <property type="component" value="Unassembled WGS sequence"/>
</dbReference>
<proteinExistence type="predicted"/>